<dbReference type="HOGENOM" id="CLU_052089_0_0_6"/>
<evidence type="ECO:0000256" key="5">
    <source>
        <dbReference type="ARBA" id="ARBA00022519"/>
    </source>
</evidence>
<dbReference type="NCBIfam" id="TIGR01352">
    <property type="entry name" value="tonB_Cterm"/>
    <property type="match status" value="1"/>
</dbReference>
<dbReference type="SUPFAM" id="SSF74653">
    <property type="entry name" value="TolA/TonB C-terminal domain"/>
    <property type="match status" value="1"/>
</dbReference>
<feature type="transmembrane region" description="Helical" evidence="11">
    <location>
        <begin position="23"/>
        <end position="45"/>
    </location>
</feature>
<evidence type="ECO:0000256" key="3">
    <source>
        <dbReference type="ARBA" id="ARBA00022448"/>
    </source>
</evidence>
<accession>H8GII0</accession>
<keyword evidence="7" id="KW-0653">Protein transport</keyword>
<comment type="similarity">
    <text evidence="2">Belongs to the TonB family.</text>
</comment>
<protein>
    <submittedName>
        <fullName evidence="13">TonB family protein</fullName>
    </submittedName>
</protein>
<evidence type="ECO:0000256" key="11">
    <source>
        <dbReference type="SAM" id="Phobius"/>
    </source>
</evidence>
<evidence type="ECO:0000256" key="10">
    <source>
        <dbReference type="SAM" id="MobiDB-lite"/>
    </source>
</evidence>
<dbReference type="Pfam" id="PF03544">
    <property type="entry name" value="TonB_C"/>
    <property type="match status" value="1"/>
</dbReference>
<dbReference type="InterPro" id="IPR006260">
    <property type="entry name" value="TonB/TolA_C"/>
</dbReference>
<feature type="region of interest" description="Disordered" evidence="10">
    <location>
        <begin position="68"/>
        <end position="157"/>
    </location>
</feature>
<sequence>MQSPEMTSRTLFAPTVSSGNDTILVFLFVAAALHILLILGVDFSAPKPEEFKRSIEITLVDTPARKAPKQAKMLAQENQVGAGQQDIKPKPQARKIANEGNTPQSKHLARAEPEPQQSHPRPKVQKKVLTQQKAEKKAAEADVQPAPEKRPAVEQRRHPILTAEALQEQITQLGTEIRDSQLSGEQSKIKFVSMVSAHKYLAAQYLKDWEDKVERMGNRNYPEVASKRNFSATLTMDVGINADGSIYSIRINKSSGIPELDEAAKNIVRMSAPFAPLPQDLLKELSVLVITRVWKFSDESGITTR</sequence>
<feature type="compositionally biased region" description="Basic and acidic residues" evidence="10">
    <location>
        <begin position="147"/>
        <end position="157"/>
    </location>
</feature>
<comment type="subcellular location">
    <subcellularLocation>
        <location evidence="1">Cell inner membrane</location>
        <topology evidence="1">Single-pass membrane protein</topology>
        <orientation evidence="1">Periplasmic side</orientation>
    </subcellularLocation>
</comment>
<dbReference type="PANTHER" id="PTHR33446:SF11">
    <property type="entry name" value="TONB3"/>
    <property type="match status" value="1"/>
</dbReference>
<dbReference type="AlphaFoldDB" id="H8GII0"/>
<evidence type="ECO:0000256" key="9">
    <source>
        <dbReference type="ARBA" id="ARBA00023136"/>
    </source>
</evidence>
<organism evidence="13 14">
    <name type="scientific">Methylomicrobium album BG8</name>
    <dbReference type="NCBI Taxonomy" id="686340"/>
    <lineage>
        <taxon>Bacteria</taxon>
        <taxon>Pseudomonadati</taxon>
        <taxon>Pseudomonadota</taxon>
        <taxon>Gammaproteobacteria</taxon>
        <taxon>Methylococcales</taxon>
        <taxon>Methylococcaceae</taxon>
        <taxon>Methylomicrobium</taxon>
    </lineage>
</organism>
<gene>
    <name evidence="13" type="ORF">Metal_1196</name>
</gene>
<dbReference type="STRING" id="686340.Metal_1196"/>
<keyword evidence="14" id="KW-1185">Reference proteome</keyword>
<evidence type="ECO:0000256" key="7">
    <source>
        <dbReference type="ARBA" id="ARBA00022927"/>
    </source>
</evidence>
<name>H8GII0_METAL</name>
<dbReference type="Proteomes" id="UP000005090">
    <property type="component" value="Chromosome"/>
</dbReference>
<evidence type="ECO:0000259" key="12">
    <source>
        <dbReference type="PROSITE" id="PS52015"/>
    </source>
</evidence>
<keyword evidence="3" id="KW-0813">Transport</keyword>
<dbReference type="PANTHER" id="PTHR33446">
    <property type="entry name" value="PROTEIN TONB-RELATED"/>
    <property type="match status" value="1"/>
</dbReference>
<evidence type="ECO:0000256" key="2">
    <source>
        <dbReference type="ARBA" id="ARBA00006555"/>
    </source>
</evidence>
<dbReference type="PROSITE" id="PS52015">
    <property type="entry name" value="TONB_CTD"/>
    <property type="match status" value="1"/>
</dbReference>
<dbReference type="EMBL" id="CM001475">
    <property type="protein sequence ID" value="EIC29007.1"/>
    <property type="molecule type" value="Genomic_DNA"/>
</dbReference>
<dbReference type="eggNOG" id="COG0810">
    <property type="taxonomic scope" value="Bacteria"/>
</dbReference>
<dbReference type="GO" id="GO:0098797">
    <property type="term" value="C:plasma membrane protein complex"/>
    <property type="evidence" value="ECO:0007669"/>
    <property type="project" value="TreeGrafter"/>
</dbReference>
<evidence type="ECO:0000256" key="4">
    <source>
        <dbReference type="ARBA" id="ARBA00022475"/>
    </source>
</evidence>
<evidence type="ECO:0000256" key="1">
    <source>
        <dbReference type="ARBA" id="ARBA00004383"/>
    </source>
</evidence>
<keyword evidence="6 11" id="KW-0812">Transmembrane</keyword>
<proteinExistence type="inferred from homology"/>
<feature type="domain" description="TonB C-terminal" evidence="12">
    <location>
        <begin position="206"/>
        <end position="303"/>
    </location>
</feature>
<keyword evidence="8 11" id="KW-1133">Transmembrane helix</keyword>
<dbReference type="GO" id="GO:0015031">
    <property type="term" value="P:protein transport"/>
    <property type="evidence" value="ECO:0007669"/>
    <property type="project" value="UniProtKB-KW"/>
</dbReference>
<evidence type="ECO:0000313" key="14">
    <source>
        <dbReference type="Proteomes" id="UP000005090"/>
    </source>
</evidence>
<dbReference type="GO" id="GO:0055085">
    <property type="term" value="P:transmembrane transport"/>
    <property type="evidence" value="ECO:0007669"/>
    <property type="project" value="InterPro"/>
</dbReference>
<evidence type="ECO:0000256" key="6">
    <source>
        <dbReference type="ARBA" id="ARBA00022692"/>
    </source>
</evidence>
<dbReference type="GO" id="GO:0031992">
    <property type="term" value="F:energy transducer activity"/>
    <property type="evidence" value="ECO:0007669"/>
    <property type="project" value="TreeGrafter"/>
</dbReference>
<keyword evidence="4" id="KW-1003">Cell membrane</keyword>
<dbReference type="InterPro" id="IPR051045">
    <property type="entry name" value="TonB-dependent_transducer"/>
</dbReference>
<dbReference type="InterPro" id="IPR037682">
    <property type="entry name" value="TonB_C"/>
</dbReference>
<keyword evidence="9 11" id="KW-0472">Membrane</keyword>
<dbReference type="Gene3D" id="3.30.1150.10">
    <property type="match status" value="1"/>
</dbReference>
<dbReference type="RefSeq" id="WP_005370545.1">
    <property type="nucleotide sequence ID" value="NZ_CM001475.1"/>
</dbReference>
<evidence type="ECO:0000313" key="13">
    <source>
        <dbReference type="EMBL" id="EIC29007.1"/>
    </source>
</evidence>
<reference evidence="13 14" key="1">
    <citation type="journal article" date="2013" name="Genome Announc.">
        <title>Genome Sequence of the Obligate Gammaproteobacterial Methanotroph Methylomicrobium album Strain BG8.</title>
        <authorList>
            <person name="Kits K.D."/>
            <person name="Kalyuzhnaya M.G."/>
            <person name="Klotz M.G."/>
            <person name="Jetten M.S."/>
            <person name="Op den Camp H.J."/>
            <person name="Vuilleumier S."/>
            <person name="Bringel F."/>
            <person name="Dispirito A.A."/>
            <person name="Murrell J.C."/>
            <person name="Bruce D."/>
            <person name="Cheng J.F."/>
            <person name="Copeland A."/>
            <person name="Goodwin L."/>
            <person name="Hauser L."/>
            <person name="Lajus A."/>
            <person name="Land M.L."/>
            <person name="Lapidus A."/>
            <person name="Lucas S."/>
            <person name="Medigue C."/>
            <person name="Pitluck S."/>
            <person name="Woyke T."/>
            <person name="Zeytun A."/>
            <person name="Stein L.Y."/>
        </authorList>
    </citation>
    <scope>NUCLEOTIDE SEQUENCE [LARGE SCALE GENOMIC DNA]</scope>
    <source>
        <strain evidence="13 14">BG8</strain>
    </source>
</reference>
<evidence type="ECO:0000256" key="8">
    <source>
        <dbReference type="ARBA" id="ARBA00022989"/>
    </source>
</evidence>
<keyword evidence="5" id="KW-0997">Cell inner membrane</keyword>